<dbReference type="EMBL" id="LVKK01000062">
    <property type="protein sequence ID" value="OAG38063.1"/>
    <property type="molecule type" value="Genomic_DNA"/>
</dbReference>
<protein>
    <recommendedName>
        <fullName evidence="2">EthD domain-containing protein</fullName>
    </recommendedName>
</protein>
<proteinExistence type="inferred from homology"/>
<gene>
    <name evidence="3" type="ORF">AYO21_07785</name>
</gene>
<dbReference type="GO" id="GO:0016491">
    <property type="term" value="F:oxidoreductase activity"/>
    <property type="evidence" value="ECO:0007669"/>
    <property type="project" value="InterPro"/>
</dbReference>
<sequence>MIKLVYVIERRPDMPEKVFYDYWLNKHGPLVRRHAKAIRAKKYVQSHIIETPINEALRSARNMLGPVAGITEVWWDSVEDFQAGLSTPEGQAAAAELSADEDKFIDVKKSRVFMTKEHVIFDYTDKKPLGGQTIKCTYLLTRRDNLSQEACHKTWLEDHGPFVNQFADVSNMTKYIQSHTIAPELNASIGKGRGLAAPLDGITEVWFDDPGKSQATEEAQKAADEAMVKDERRFVNMGTSHCFITKEYVIFDCSNSVSSAAL</sequence>
<evidence type="ECO:0000313" key="3">
    <source>
        <dbReference type="EMBL" id="OAG38063.1"/>
    </source>
</evidence>
<dbReference type="NCBIfam" id="TIGR02118">
    <property type="entry name" value="EthD family reductase"/>
    <property type="match status" value="1"/>
</dbReference>
<comment type="similarity">
    <text evidence="1">Belongs to the tpcK family.</text>
</comment>
<dbReference type="Pfam" id="PF07110">
    <property type="entry name" value="EthD"/>
    <property type="match status" value="2"/>
</dbReference>
<dbReference type="Gene3D" id="3.30.70.100">
    <property type="match status" value="2"/>
</dbReference>
<reference evidence="3 4" key="1">
    <citation type="submission" date="2016-03" db="EMBL/GenBank/DDBJ databases">
        <title>Draft genome sequence of the Fonsecaea monophora CBS 269.37.</title>
        <authorList>
            <person name="Bombassaro A."/>
            <person name="Vinicius W.A."/>
            <person name="De Hoog S."/>
            <person name="Sun J."/>
            <person name="Souza E.M."/>
            <person name="Raittz R.T."/>
            <person name="Costa F."/>
            <person name="Leao A.C."/>
            <person name="Tadra-Sfeir M.Z."/>
            <person name="Baura V."/>
            <person name="Balsanelli E."/>
            <person name="Pedrosa F.O."/>
            <person name="Moreno L.F."/>
            <person name="Steffens M.B."/>
            <person name="Xi L."/>
            <person name="Bocca A.L."/>
            <person name="Felipe M.S."/>
            <person name="Teixeira M."/>
            <person name="Telles Filho F.Q."/>
            <person name="Azevedo C.M."/>
            <person name="Gomes R."/>
            <person name="Vicente V.A."/>
        </authorList>
    </citation>
    <scope>NUCLEOTIDE SEQUENCE [LARGE SCALE GENOMIC DNA]</scope>
    <source>
        <strain evidence="3 4">CBS 269.37</strain>
    </source>
</reference>
<dbReference type="Proteomes" id="UP000077002">
    <property type="component" value="Unassembled WGS sequence"/>
</dbReference>
<accession>A0A177F1A0</accession>
<dbReference type="AlphaFoldDB" id="A0A177F1A0"/>
<name>A0A177F1A0_9EURO</name>
<keyword evidence="4" id="KW-1185">Reference proteome</keyword>
<dbReference type="SUPFAM" id="SSF54909">
    <property type="entry name" value="Dimeric alpha+beta barrel"/>
    <property type="match status" value="2"/>
</dbReference>
<evidence type="ECO:0000313" key="4">
    <source>
        <dbReference type="Proteomes" id="UP000077002"/>
    </source>
</evidence>
<dbReference type="OrthoDB" id="3183782at2759"/>
<dbReference type="InterPro" id="IPR011008">
    <property type="entry name" value="Dimeric_a/b-barrel"/>
</dbReference>
<dbReference type="InterPro" id="IPR009799">
    <property type="entry name" value="EthD_dom"/>
</dbReference>
<organism evidence="3 4">
    <name type="scientific">Fonsecaea monophora</name>
    <dbReference type="NCBI Taxonomy" id="254056"/>
    <lineage>
        <taxon>Eukaryota</taxon>
        <taxon>Fungi</taxon>
        <taxon>Dikarya</taxon>
        <taxon>Ascomycota</taxon>
        <taxon>Pezizomycotina</taxon>
        <taxon>Eurotiomycetes</taxon>
        <taxon>Chaetothyriomycetidae</taxon>
        <taxon>Chaetothyriales</taxon>
        <taxon>Herpotrichiellaceae</taxon>
        <taxon>Fonsecaea</taxon>
    </lineage>
</organism>
<feature type="domain" description="EthD" evidence="2">
    <location>
        <begin position="144"/>
        <end position="236"/>
    </location>
</feature>
<dbReference type="GeneID" id="34602938"/>
<evidence type="ECO:0000259" key="2">
    <source>
        <dbReference type="Pfam" id="PF07110"/>
    </source>
</evidence>
<comment type="caution">
    <text evidence="3">The sequence shown here is derived from an EMBL/GenBank/DDBJ whole genome shotgun (WGS) entry which is preliminary data.</text>
</comment>
<evidence type="ECO:0000256" key="1">
    <source>
        <dbReference type="ARBA" id="ARBA00005986"/>
    </source>
</evidence>
<feature type="domain" description="EthD" evidence="2">
    <location>
        <begin position="11"/>
        <end position="106"/>
    </location>
</feature>
<dbReference type="RefSeq" id="XP_022510015.1">
    <property type="nucleotide sequence ID" value="XM_022657738.1"/>
</dbReference>